<keyword evidence="3" id="KW-0813">Transport</keyword>
<keyword evidence="6 7" id="KW-0472">Membrane</keyword>
<comment type="subcellular location">
    <subcellularLocation>
        <location evidence="1">Membrane</location>
        <topology evidence="1">Multi-pass membrane protein</topology>
    </subcellularLocation>
</comment>
<proteinExistence type="inferred from homology"/>
<feature type="transmembrane region" description="Helical" evidence="7">
    <location>
        <begin position="443"/>
        <end position="462"/>
    </location>
</feature>
<keyword evidence="10" id="KW-1185">Reference proteome</keyword>
<dbReference type="RefSeq" id="XP_030988411.1">
    <property type="nucleotide sequence ID" value="XM_031136360.1"/>
</dbReference>
<feature type="transmembrane region" description="Helical" evidence="7">
    <location>
        <begin position="197"/>
        <end position="218"/>
    </location>
</feature>
<evidence type="ECO:0000256" key="7">
    <source>
        <dbReference type="SAM" id="Phobius"/>
    </source>
</evidence>
<evidence type="ECO:0000256" key="6">
    <source>
        <dbReference type="ARBA" id="ARBA00023136"/>
    </source>
</evidence>
<evidence type="ECO:0000256" key="3">
    <source>
        <dbReference type="ARBA" id="ARBA00022448"/>
    </source>
</evidence>
<feature type="transmembrane region" description="Helical" evidence="7">
    <location>
        <begin position="343"/>
        <end position="366"/>
    </location>
</feature>
<dbReference type="STRING" id="1093900.A0A507ARA2"/>
<keyword evidence="4 7" id="KW-0812">Transmembrane</keyword>
<keyword evidence="5 7" id="KW-1133">Transmembrane helix</keyword>
<dbReference type="InterPro" id="IPR045263">
    <property type="entry name" value="GLUT"/>
</dbReference>
<dbReference type="PRINTS" id="PR00171">
    <property type="entry name" value="SUGRTRNSPORT"/>
</dbReference>
<sequence>MAPTGLRQCMHDVTPYLITLMLVVTLGPLQFGYHLAALNAPQDVLTCRKKTITAATKMLSKFPGRAAPEIPDCIPMTEAAFATVSSIFTLGGLVGALAAGPFCSSRGRLPAMRLTAIVYLIGSGIETIATSVPIMAVGRTLTGVGAGASTVIVPLYISEIAPPAERGFFGFFTQISVNVGILLTQTLGYFLSYGSAWRWILGTGVIIAAAQGTGLLVVPESPAWLACQKGEVLRGRRILQRIRGKDVSLDSEVAAWDGEDGASAVAPAEEQGLLGSEDALEVPTTPRSISGSKSSVRSVGFWQVLGDPLYRPAIIAVVGIMFAQQLCGVNSIIMYSVSLLEDLLPMSSALLTIIISGINLVTTIACSPLPDRLGRKTCILLSIAGQGTSSLALALSIRFGVKILSAVSVLFFVAFFAVGLGPVPFMMASELVGQEAVGATQSWALGANYAATFLVAQFFPIINVALNHRFGGAGWVYFLFAAFAAGFGLFVSAFVPETKGKKDADEVWGRTRRID</sequence>
<dbReference type="PANTHER" id="PTHR23503">
    <property type="entry name" value="SOLUTE CARRIER FAMILY 2"/>
    <property type="match status" value="1"/>
</dbReference>
<evidence type="ECO:0000256" key="4">
    <source>
        <dbReference type="ARBA" id="ARBA00022692"/>
    </source>
</evidence>
<feature type="transmembrane region" description="Helical" evidence="7">
    <location>
        <begin position="169"/>
        <end position="191"/>
    </location>
</feature>
<dbReference type="InParanoid" id="A0A507ARA2"/>
<dbReference type="SUPFAM" id="SSF103473">
    <property type="entry name" value="MFS general substrate transporter"/>
    <property type="match status" value="1"/>
</dbReference>
<gene>
    <name evidence="9" type="ORF">E0L32_002196</name>
</gene>
<feature type="transmembrane region" description="Helical" evidence="7">
    <location>
        <begin position="16"/>
        <end position="36"/>
    </location>
</feature>
<dbReference type="Proteomes" id="UP000319257">
    <property type="component" value="Unassembled WGS sequence"/>
</dbReference>
<dbReference type="Gene3D" id="1.20.1250.20">
    <property type="entry name" value="MFS general substrate transporter like domains"/>
    <property type="match status" value="1"/>
</dbReference>
<dbReference type="GO" id="GO:0015149">
    <property type="term" value="F:hexose transmembrane transporter activity"/>
    <property type="evidence" value="ECO:0007669"/>
    <property type="project" value="TreeGrafter"/>
</dbReference>
<feature type="transmembrane region" description="Helical" evidence="7">
    <location>
        <begin position="79"/>
        <end position="102"/>
    </location>
</feature>
<dbReference type="Pfam" id="PF00083">
    <property type="entry name" value="Sugar_tr"/>
    <property type="match status" value="1"/>
</dbReference>
<dbReference type="InterPro" id="IPR020846">
    <property type="entry name" value="MFS_dom"/>
</dbReference>
<reference evidence="9 10" key="1">
    <citation type="submission" date="2019-06" db="EMBL/GenBank/DDBJ databases">
        <title>Draft genome sequence of the filamentous fungus Phialemoniopsis curvata isolated from diesel fuel.</title>
        <authorList>
            <person name="Varaljay V.A."/>
            <person name="Lyon W.J."/>
            <person name="Crouch A.L."/>
            <person name="Drake C.E."/>
            <person name="Hollomon J.M."/>
            <person name="Nadeau L.J."/>
            <person name="Nunn H.S."/>
            <person name="Stevenson B.S."/>
            <person name="Bojanowski C.L."/>
            <person name="Crookes-Goodson W.J."/>
        </authorList>
    </citation>
    <scope>NUCLEOTIDE SEQUENCE [LARGE SCALE GENOMIC DNA]</scope>
    <source>
        <strain evidence="9 10">D216</strain>
    </source>
</reference>
<evidence type="ECO:0000256" key="2">
    <source>
        <dbReference type="ARBA" id="ARBA00010992"/>
    </source>
</evidence>
<feature type="transmembrane region" description="Helical" evidence="7">
    <location>
        <begin position="474"/>
        <end position="495"/>
    </location>
</feature>
<evidence type="ECO:0000313" key="10">
    <source>
        <dbReference type="Proteomes" id="UP000319257"/>
    </source>
</evidence>
<organism evidence="9 10">
    <name type="scientific">Thyridium curvatum</name>
    <dbReference type="NCBI Taxonomy" id="1093900"/>
    <lineage>
        <taxon>Eukaryota</taxon>
        <taxon>Fungi</taxon>
        <taxon>Dikarya</taxon>
        <taxon>Ascomycota</taxon>
        <taxon>Pezizomycotina</taxon>
        <taxon>Sordariomycetes</taxon>
        <taxon>Sordariomycetidae</taxon>
        <taxon>Thyridiales</taxon>
        <taxon>Thyridiaceae</taxon>
        <taxon>Thyridium</taxon>
    </lineage>
</organism>
<evidence type="ECO:0000259" key="8">
    <source>
        <dbReference type="PROSITE" id="PS50850"/>
    </source>
</evidence>
<feature type="transmembrane region" description="Helical" evidence="7">
    <location>
        <begin position="114"/>
        <end position="134"/>
    </location>
</feature>
<dbReference type="FunCoup" id="A0A507ARA2">
    <property type="interactions" value="747"/>
</dbReference>
<dbReference type="GO" id="GO:0016020">
    <property type="term" value="C:membrane"/>
    <property type="evidence" value="ECO:0007669"/>
    <property type="project" value="UniProtKB-SubCell"/>
</dbReference>
<feature type="transmembrane region" description="Helical" evidence="7">
    <location>
        <begin position="140"/>
        <end position="157"/>
    </location>
</feature>
<accession>A0A507ARA2</accession>
<dbReference type="InterPro" id="IPR036259">
    <property type="entry name" value="MFS_trans_sf"/>
</dbReference>
<evidence type="ECO:0000256" key="1">
    <source>
        <dbReference type="ARBA" id="ARBA00004141"/>
    </source>
</evidence>
<feature type="transmembrane region" description="Helical" evidence="7">
    <location>
        <begin position="313"/>
        <end position="337"/>
    </location>
</feature>
<feature type="transmembrane region" description="Helical" evidence="7">
    <location>
        <begin position="403"/>
        <end position="423"/>
    </location>
</feature>
<comment type="similarity">
    <text evidence="2">Belongs to the major facilitator superfamily. Sugar transporter (TC 2.A.1.1) family.</text>
</comment>
<dbReference type="InterPro" id="IPR005829">
    <property type="entry name" value="Sugar_transporter_CS"/>
</dbReference>
<dbReference type="PANTHER" id="PTHR23503:SF8">
    <property type="entry name" value="FACILITATED GLUCOSE TRANSPORTER PROTEIN 1"/>
    <property type="match status" value="1"/>
</dbReference>
<dbReference type="InterPro" id="IPR003663">
    <property type="entry name" value="Sugar/inositol_transpt"/>
</dbReference>
<evidence type="ECO:0000256" key="5">
    <source>
        <dbReference type="ARBA" id="ARBA00022989"/>
    </source>
</evidence>
<dbReference type="PROSITE" id="PS00217">
    <property type="entry name" value="SUGAR_TRANSPORT_2"/>
    <property type="match status" value="1"/>
</dbReference>
<dbReference type="AlphaFoldDB" id="A0A507ARA2"/>
<name>A0A507ARA2_9PEZI</name>
<dbReference type="OrthoDB" id="4540492at2759"/>
<dbReference type="InterPro" id="IPR005828">
    <property type="entry name" value="MFS_sugar_transport-like"/>
</dbReference>
<dbReference type="PROSITE" id="PS50850">
    <property type="entry name" value="MFS"/>
    <property type="match status" value="1"/>
</dbReference>
<dbReference type="GeneID" id="41969643"/>
<dbReference type="EMBL" id="SKBQ01000009">
    <property type="protein sequence ID" value="TPX06700.1"/>
    <property type="molecule type" value="Genomic_DNA"/>
</dbReference>
<evidence type="ECO:0000313" key="9">
    <source>
        <dbReference type="EMBL" id="TPX06700.1"/>
    </source>
</evidence>
<comment type="caution">
    <text evidence="9">The sequence shown here is derived from an EMBL/GenBank/DDBJ whole genome shotgun (WGS) entry which is preliminary data.</text>
</comment>
<feature type="domain" description="Major facilitator superfamily (MFS) profile" evidence="8">
    <location>
        <begin position="20"/>
        <end position="499"/>
    </location>
</feature>
<protein>
    <recommendedName>
        <fullName evidence="8">Major facilitator superfamily (MFS) profile domain-containing protein</fullName>
    </recommendedName>
</protein>